<keyword evidence="2" id="KW-1185">Reference proteome</keyword>
<dbReference type="HOGENOM" id="CLU_1634263_0_0_0"/>
<organism evidence="1 2">
    <name type="scientific">Simkania negevensis (strain ATCC VR-1471 / DSM 27360 / Z)</name>
    <dbReference type="NCBI Taxonomy" id="331113"/>
    <lineage>
        <taxon>Bacteria</taxon>
        <taxon>Pseudomonadati</taxon>
        <taxon>Chlamydiota</taxon>
        <taxon>Chlamydiia</taxon>
        <taxon>Parachlamydiales</taxon>
        <taxon>Simkaniaceae</taxon>
        <taxon>Simkania</taxon>
    </lineage>
</organism>
<dbReference type="EMBL" id="FR872582">
    <property type="protein sequence ID" value="CCB88671.1"/>
    <property type="molecule type" value="Genomic_DNA"/>
</dbReference>
<accession>F8L4T6</accession>
<name>F8L4T6_SIMNZ</name>
<dbReference type="Proteomes" id="UP000000496">
    <property type="component" value="Chromosome gsn.131"/>
</dbReference>
<evidence type="ECO:0000313" key="1">
    <source>
        <dbReference type="EMBL" id="CCB88671.1"/>
    </source>
</evidence>
<dbReference type="RefSeq" id="WP_013943138.1">
    <property type="nucleotide sequence ID" value="NC_015713.1"/>
</dbReference>
<gene>
    <name evidence="1" type="ordered locus">SNE_A07940</name>
</gene>
<sequence length="162" mass="17831">MSFQDFGVMMTKAICPFSRSLDETYYPNGNLKSMTYFHPFGKLTTIGVPMATVGAAVNGLIAYISGANPLAASCIGALVAFDFCFFDFLGHQFQGETYHECTWIILARNVTNLSLNLFVCDGFAKHHQLTLSSFDKAWILLAPLAICQAVESLVFHKDSPID</sequence>
<reference key="1">
    <citation type="journal article" date="2011" name="Mol. Biol. Evol.">
        <title>Unity in variety -- the pan-genome of the Chlamydiae.</title>
        <authorList>
            <person name="Collingro A."/>
            <person name="Tischler P."/>
            <person name="Weinmaier T."/>
            <person name="Penz T."/>
            <person name="Heinz E."/>
            <person name="Brunham R.C."/>
            <person name="Read T.D."/>
            <person name="Bavoil P.M."/>
            <person name="Sachse K."/>
            <person name="Kahane S."/>
            <person name="Friedman M.G."/>
            <person name="Rattei T."/>
            <person name="Myers G.S.A."/>
            <person name="Horn M."/>
        </authorList>
    </citation>
    <scope>NUCLEOTIDE SEQUENCE</scope>
    <source>
        <strain>Z</strain>
    </source>
</reference>
<evidence type="ECO:0000313" key="2">
    <source>
        <dbReference type="Proteomes" id="UP000000496"/>
    </source>
</evidence>
<reference evidence="1 2" key="2">
    <citation type="journal article" date="2011" name="Mol. Biol. Evol.">
        <title>Unity in variety--the pan-genome of the Chlamydiae.</title>
        <authorList>
            <person name="Collingro A."/>
            <person name="Tischler P."/>
            <person name="Weinmaier T."/>
            <person name="Penz T."/>
            <person name="Heinz E."/>
            <person name="Brunham R.C."/>
            <person name="Read T.D."/>
            <person name="Bavoil P.M."/>
            <person name="Sachse K."/>
            <person name="Kahane S."/>
            <person name="Friedman M.G."/>
            <person name="Rattei T."/>
            <person name="Myers G.S."/>
            <person name="Horn M."/>
        </authorList>
    </citation>
    <scope>NUCLEOTIDE SEQUENCE [LARGE SCALE GENOMIC DNA]</scope>
    <source>
        <strain evidence="2">ATCC VR-1471 / Z</strain>
    </source>
</reference>
<dbReference type="AlphaFoldDB" id="F8L4T6"/>
<dbReference type="KEGG" id="sng:SNE_A07940"/>
<proteinExistence type="predicted"/>
<protein>
    <submittedName>
        <fullName evidence="1">Uncharacterized protein</fullName>
    </submittedName>
</protein>